<gene>
    <name evidence="7" type="primary">nadE</name>
    <name evidence="11" type="ORF">SAMN03097708_00391</name>
</gene>
<dbReference type="GO" id="GO:0005524">
    <property type="term" value="F:ATP binding"/>
    <property type="evidence" value="ECO:0007669"/>
    <property type="project" value="UniProtKB-UniRule"/>
</dbReference>
<dbReference type="Gene3D" id="3.40.50.620">
    <property type="entry name" value="HUPs"/>
    <property type="match status" value="1"/>
</dbReference>
<dbReference type="PANTHER" id="PTHR23090:SF9">
    <property type="entry name" value="GLUTAMINE-DEPENDENT NAD(+) SYNTHETASE"/>
    <property type="match status" value="1"/>
</dbReference>
<dbReference type="InterPro" id="IPR003010">
    <property type="entry name" value="C-N_Hydrolase"/>
</dbReference>
<feature type="active site" description="Proton acceptor; for glutaminase activity" evidence="7">
    <location>
        <position position="52"/>
    </location>
</feature>
<dbReference type="OrthoDB" id="9760188at2"/>
<feature type="domain" description="CN hydrolase" evidence="10">
    <location>
        <begin position="11"/>
        <end position="251"/>
    </location>
</feature>
<dbReference type="InterPro" id="IPR003694">
    <property type="entry name" value="NAD_synthase"/>
</dbReference>
<evidence type="ECO:0000256" key="4">
    <source>
        <dbReference type="ARBA" id="ARBA00022741"/>
    </source>
</evidence>
<dbReference type="InterPro" id="IPR014445">
    <property type="entry name" value="Gln-dep_NAD_synthase"/>
</dbReference>
<dbReference type="PROSITE" id="PS50263">
    <property type="entry name" value="CN_HYDROLASE"/>
    <property type="match status" value="1"/>
</dbReference>
<feature type="active site" description="Nucleophile; for glutaminase activity" evidence="7">
    <location>
        <position position="155"/>
    </location>
</feature>
<dbReference type="HAMAP" id="MF_02090">
    <property type="entry name" value="NadE_glutamine_dep"/>
    <property type="match status" value="1"/>
</dbReference>
<dbReference type="AlphaFoldDB" id="A0A1G5PLA9"/>
<evidence type="ECO:0000313" key="11">
    <source>
        <dbReference type="EMBL" id="SCZ50325.1"/>
    </source>
</evidence>
<comment type="catalytic activity">
    <reaction evidence="7 8">
        <text>deamido-NAD(+) + L-glutamine + ATP + H2O = L-glutamate + AMP + diphosphate + NAD(+) + H(+)</text>
        <dbReference type="Rhea" id="RHEA:24384"/>
        <dbReference type="ChEBI" id="CHEBI:15377"/>
        <dbReference type="ChEBI" id="CHEBI:15378"/>
        <dbReference type="ChEBI" id="CHEBI:29985"/>
        <dbReference type="ChEBI" id="CHEBI:30616"/>
        <dbReference type="ChEBI" id="CHEBI:33019"/>
        <dbReference type="ChEBI" id="CHEBI:57540"/>
        <dbReference type="ChEBI" id="CHEBI:58359"/>
        <dbReference type="ChEBI" id="CHEBI:58437"/>
        <dbReference type="ChEBI" id="CHEBI:456215"/>
        <dbReference type="EC" id="6.3.5.1"/>
    </reaction>
</comment>
<feature type="binding site" evidence="7">
    <location>
        <begin position="295"/>
        <end position="302"/>
    </location>
    <ligand>
        <name>ATP</name>
        <dbReference type="ChEBI" id="CHEBI:30616"/>
    </ligand>
</feature>
<dbReference type="GO" id="GO:0003952">
    <property type="term" value="F:NAD+ synthase (glutamine-hydrolyzing) activity"/>
    <property type="evidence" value="ECO:0007669"/>
    <property type="project" value="UniProtKB-UniRule"/>
</dbReference>
<feature type="binding site" evidence="7">
    <location>
        <position position="378"/>
    </location>
    <ligand>
        <name>deamido-NAD(+)</name>
        <dbReference type="ChEBI" id="CHEBI:58437"/>
        <note>ligand shared between two neighboring subunits</note>
    </ligand>
</feature>
<evidence type="ECO:0000256" key="8">
    <source>
        <dbReference type="PIRNR" id="PIRNR006630"/>
    </source>
</evidence>
<evidence type="ECO:0000256" key="6">
    <source>
        <dbReference type="ARBA" id="ARBA00023027"/>
    </source>
</evidence>
<dbReference type="Pfam" id="PF02540">
    <property type="entry name" value="NAD_synthase"/>
    <property type="match status" value="1"/>
</dbReference>
<dbReference type="CDD" id="cd00553">
    <property type="entry name" value="NAD_synthase"/>
    <property type="match status" value="1"/>
</dbReference>
<accession>A0A1G5PLA9</accession>
<dbReference type="Pfam" id="PF00795">
    <property type="entry name" value="CN_hydrolase"/>
    <property type="match status" value="1"/>
</dbReference>
<organism evidence="11 12">
    <name type="scientific">Thiohalomonas denitrificans</name>
    <dbReference type="NCBI Taxonomy" id="415747"/>
    <lineage>
        <taxon>Bacteria</taxon>
        <taxon>Pseudomonadati</taxon>
        <taxon>Pseudomonadota</taxon>
        <taxon>Gammaproteobacteria</taxon>
        <taxon>Thiohalomonadales</taxon>
        <taxon>Thiohalomonadaceae</taxon>
        <taxon>Thiohalomonas</taxon>
    </lineage>
</organism>
<keyword evidence="5 7" id="KW-0067">ATP-binding</keyword>
<evidence type="ECO:0000259" key="10">
    <source>
        <dbReference type="PROSITE" id="PS50263"/>
    </source>
</evidence>
<feature type="binding site" evidence="7">
    <location>
        <position position="407"/>
    </location>
    <ligand>
        <name>deamido-NAD(+)</name>
        <dbReference type="ChEBI" id="CHEBI:58437"/>
        <note>ligand shared between two neighboring subunits</note>
    </ligand>
</feature>
<dbReference type="CDD" id="cd07570">
    <property type="entry name" value="GAT_Gln-NAD-synth"/>
    <property type="match status" value="1"/>
</dbReference>
<dbReference type="InterPro" id="IPR022310">
    <property type="entry name" value="NAD/GMP_synthase"/>
</dbReference>
<feature type="binding site" evidence="7">
    <location>
        <position position="402"/>
    </location>
    <ligand>
        <name>ATP</name>
        <dbReference type="ChEBI" id="CHEBI:30616"/>
    </ligand>
</feature>
<comment type="caution">
    <text evidence="7">Lacks conserved residue(s) required for the propagation of feature annotation.</text>
</comment>
<sequence length="546" mass="59856">MIATVATRSRLRLAMAQLDFHVGDIAGNVQRIIAAAGRARDELQADVVVFPELALCGYPPEDLLMRQGFQLRVLQGLEEIKRAVHGIDMLFGYPAMAMGGLYNAASLLRDGELIATYHKQHLPNYSVFDEVRYFTGGHEPCVVNVKGVAVGITICEDIWQPAPAAQAAAAGAQLLININASPYHLSKGDERERVLQRRVEETGLPIAYLNLVGGQDELVFDGESFVMDAGGRVVQRAPAFEEGLWIADFDIGDAVRPLPSECAPKLSEEASAYGALVLGTRDYIDKNGFPGVVLGLSGGIDSALTLAVAVDAIGPERVEAVTMPSRYTADMSVEDARAEAAALGIECRTIPIEPLFNAFLASLADEFAGTEPDVTEENIQARCRGVLLMAISNKKHKMVLTTGNKSEMAVGYATLYGDMAGGFAVLKDVPKTLVYRLARYRNRLRPVIPERVIERPPSAELAPDQKDSDSLPAYDVLDPILEMYVERDLCPDDIVRQGYDRDAVERVVRMVDRNEYKRRQAPPGVRVTCRAFGRDRRYPITNGYRD</sequence>
<feature type="binding site" evidence="7">
    <location>
        <position position="187"/>
    </location>
    <ligand>
        <name>L-glutamine</name>
        <dbReference type="ChEBI" id="CHEBI:58359"/>
    </ligand>
</feature>
<dbReference type="FunFam" id="3.40.50.620:FF:000106">
    <property type="entry name" value="Glutamine-dependent NAD(+) synthetase"/>
    <property type="match status" value="1"/>
</dbReference>
<keyword evidence="12" id="KW-1185">Reference proteome</keyword>
<dbReference type="PIRSF" id="PIRSF006630">
    <property type="entry name" value="NADS_GAT"/>
    <property type="match status" value="1"/>
</dbReference>
<dbReference type="EMBL" id="FMWD01000001">
    <property type="protein sequence ID" value="SCZ50325.1"/>
    <property type="molecule type" value="Genomic_DNA"/>
</dbReference>
<evidence type="ECO:0000256" key="2">
    <source>
        <dbReference type="ARBA" id="ARBA00007145"/>
    </source>
</evidence>
<comment type="function">
    <text evidence="7">Catalyzes the ATP-dependent amidation of deamido-NAD to form NAD. Uses L-glutamine as a nitrogen source.</text>
</comment>
<comment type="pathway">
    <text evidence="1 7 8">Cofactor biosynthesis; NAD(+) biosynthesis; NAD(+) from deamido-NAD(+) (L-Gln route): step 1/1.</text>
</comment>
<evidence type="ECO:0000256" key="9">
    <source>
        <dbReference type="RuleBase" id="RU003811"/>
    </source>
</evidence>
<dbReference type="Gene3D" id="3.60.110.10">
    <property type="entry name" value="Carbon-nitrogen hydrolase"/>
    <property type="match status" value="1"/>
</dbReference>
<dbReference type="GO" id="GO:0004359">
    <property type="term" value="F:glutaminase activity"/>
    <property type="evidence" value="ECO:0007669"/>
    <property type="project" value="InterPro"/>
</dbReference>
<feature type="binding site" evidence="7">
    <location>
        <position position="125"/>
    </location>
    <ligand>
        <name>L-glutamine</name>
        <dbReference type="ChEBI" id="CHEBI:58359"/>
    </ligand>
</feature>
<reference evidence="11 12" key="1">
    <citation type="submission" date="2016-10" db="EMBL/GenBank/DDBJ databases">
        <authorList>
            <person name="de Groot N.N."/>
        </authorList>
    </citation>
    <scope>NUCLEOTIDE SEQUENCE [LARGE SCALE GENOMIC DNA]</scope>
    <source>
        <strain evidence="11 12">HLD2</strain>
    </source>
</reference>
<evidence type="ECO:0000313" key="12">
    <source>
        <dbReference type="Proteomes" id="UP000199648"/>
    </source>
</evidence>
<dbReference type="InterPro" id="IPR036526">
    <property type="entry name" value="C-N_Hydrolase_sf"/>
</dbReference>
<comment type="similarity">
    <text evidence="9">Belongs to the NAD synthetase family.</text>
</comment>
<keyword evidence="3 7" id="KW-0436">Ligase</keyword>
<dbReference type="Proteomes" id="UP000199648">
    <property type="component" value="Unassembled WGS sequence"/>
</dbReference>
<dbReference type="GO" id="GO:0005737">
    <property type="term" value="C:cytoplasm"/>
    <property type="evidence" value="ECO:0007669"/>
    <property type="project" value="InterPro"/>
</dbReference>
<comment type="similarity">
    <text evidence="2 7 8">In the C-terminal section; belongs to the NAD synthetase family.</text>
</comment>
<dbReference type="EC" id="6.3.5.1" evidence="7 8"/>
<feature type="binding site" evidence="7">
    <location>
        <position position="181"/>
    </location>
    <ligand>
        <name>L-glutamine</name>
        <dbReference type="ChEBI" id="CHEBI:58359"/>
    </ligand>
</feature>
<evidence type="ECO:0000256" key="3">
    <source>
        <dbReference type="ARBA" id="ARBA00022598"/>
    </source>
</evidence>
<dbReference type="SUPFAM" id="SSF52402">
    <property type="entry name" value="Adenine nucleotide alpha hydrolases-like"/>
    <property type="match status" value="1"/>
</dbReference>
<keyword evidence="6 7" id="KW-0520">NAD</keyword>
<dbReference type="NCBIfam" id="NF010588">
    <property type="entry name" value="PRK13981.1"/>
    <property type="match status" value="1"/>
</dbReference>
<dbReference type="GO" id="GO:0008795">
    <property type="term" value="F:NAD+ synthase activity"/>
    <property type="evidence" value="ECO:0007669"/>
    <property type="project" value="UniProtKB-UniRule"/>
</dbReference>
<dbReference type="STRING" id="415747.SAMN03097708_00391"/>
<feature type="active site" description="For glutaminase activity" evidence="7">
    <location>
        <position position="119"/>
    </location>
</feature>
<dbReference type="UniPathway" id="UPA00253">
    <property type="reaction ID" value="UER00334"/>
</dbReference>
<keyword evidence="4 7" id="KW-0547">Nucleotide-binding</keyword>
<proteinExistence type="inferred from homology"/>
<feature type="binding site" evidence="7">
    <location>
        <position position="517"/>
    </location>
    <ligand>
        <name>deamido-NAD(+)</name>
        <dbReference type="ChEBI" id="CHEBI:58437"/>
        <note>ligand shared between two neighboring subunits</note>
    </ligand>
</feature>
<evidence type="ECO:0000256" key="7">
    <source>
        <dbReference type="HAMAP-Rule" id="MF_02090"/>
    </source>
</evidence>
<dbReference type="PANTHER" id="PTHR23090">
    <property type="entry name" value="NH 3 /GLUTAMINE-DEPENDENT NAD + SYNTHETASE"/>
    <property type="match status" value="1"/>
</dbReference>
<name>A0A1G5PLA9_9GAMM</name>
<protein>
    <recommendedName>
        <fullName evidence="7 8">Glutamine-dependent NAD(+) synthetase</fullName>
        <ecNumber evidence="7 8">6.3.5.1</ecNumber>
    </recommendedName>
    <alternativeName>
        <fullName evidence="7 8">NAD(+) synthase [glutamine-hydrolyzing]</fullName>
    </alternativeName>
</protein>
<evidence type="ECO:0000256" key="5">
    <source>
        <dbReference type="ARBA" id="ARBA00022840"/>
    </source>
</evidence>
<dbReference type="InterPro" id="IPR014729">
    <property type="entry name" value="Rossmann-like_a/b/a_fold"/>
</dbReference>
<dbReference type="SUPFAM" id="SSF56317">
    <property type="entry name" value="Carbon-nitrogen hydrolase"/>
    <property type="match status" value="1"/>
</dbReference>
<dbReference type="NCBIfam" id="TIGR00552">
    <property type="entry name" value="nadE"/>
    <property type="match status" value="1"/>
</dbReference>
<dbReference type="GO" id="GO:0009435">
    <property type="term" value="P:NAD+ biosynthetic process"/>
    <property type="evidence" value="ECO:0007669"/>
    <property type="project" value="UniProtKB-UniRule"/>
</dbReference>
<evidence type="ECO:0000256" key="1">
    <source>
        <dbReference type="ARBA" id="ARBA00005188"/>
    </source>
</evidence>